<dbReference type="AlphaFoldDB" id="A0A0S8JSR9"/>
<dbReference type="Pfam" id="PF13490">
    <property type="entry name" value="zf-HC2"/>
    <property type="match status" value="1"/>
</dbReference>
<evidence type="ECO:0000259" key="2">
    <source>
        <dbReference type="Pfam" id="PF13490"/>
    </source>
</evidence>
<keyword evidence="1" id="KW-0472">Membrane</keyword>
<gene>
    <name evidence="3" type="ORF">AMJ74_06030</name>
</gene>
<keyword evidence="1" id="KW-0812">Transmembrane</keyword>
<dbReference type="InterPro" id="IPR041916">
    <property type="entry name" value="Anti_sigma_zinc_sf"/>
</dbReference>
<evidence type="ECO:0000256" key="1">
    <source>
        <dbReference type="SAM" id="Phobius"/>
    </source>
</evidence>
<dbReference type="InterPro" id="IPR027383">
    <property type="entry name" value="Znf_put"/>
</dbReference>
<comment type="caution">
    <text evidence="3">The sequence shown here is derived from an EMBL/GenBank/DDBJ whole genome shotgun (WGS) entry which is preliminary data.</text>
</comment>
<feature type="domain" description="Putative zinc-finger" evidence="2">
    <location>
        <begin position="3"/>
        <end position="37"/>
    </location>
</feature>
<reference evidence="3 4" key="1">
    <citation type="journal article" date="2015" name="Microbiome">
        <title>Genomic resolution of linkages in carbon, nitrogen, and sulfur cycling among widespread estuary sediment bacteria.</title>
        <authorList>
            <person name="Baker B.J."/>
            <person name="Lazar C.S."/>
            <person name="Teske A.P."/>
            <person name="Dick G.J."/>
        </authorList>
    </citation>
    <scope>NUCLEOTIDE SEQUENCE [LARGE SCALE GENOMIC DNA]</scope>
    <source>
        <strain evidence="3">SM1_77</strain>
    </source>
</reference>
<dbReference type="Gene3D" id="1.10.10.1320">
    <property type="entry name" value="Anti-sigma factor, zinc-finger domain"/>
    <property type="match status" value="1"/>
</dbReference>
<protein>
    <recommendedName>
        <fullName evidence="2">Putative zinc-finger domain-containing protein</fullName>
    </recommendedName>
</protein>
<dbReference type="Proteomes" id="UP000050975">
    <property type="component" value="Unassembled WGS sequence"/>
</dbReference>
<keyword evidence="1" id="KW-1133">Transmembrane helix</keyword>
<evidence type="ECO:0000313" key="4">
    <source>
        <dbReference type="Proteomes" id="UP000050975"/>
    </source>
</evidence>
<name>A0A0S8JSR9_UNCW3</name>
<organism evidence="3 4">
    <name type="scientific">candidate division WOR_3 bacterium SM1_77</name>
    <dbReference type="NCBI Taxonomy" id="1703778"/>
    <lineage>
        <taxon>Bacteria</taxon>
        <taxon>Bacteria division WOR-3</taxon>
    </lineage>
</organism>
<evidence type="ECO:0000313" key="3">
    <source>
        <dbReference type="EMBL" id="KPL12849.1"/>
    </source>
</evidence>
<proteinExistence type="predicted"/>
<feature type="transmembrane region" description="Helical" evidence="1">
    <location>
        <begin position="87"/>
        <end position="109"/>
    </location>
</feature>
<accession>A0A0S8JSR9</accession>
<dbReference type="EMBL" id="LJVE01000131">
    <property type="protein sequence ID" value="KPL12849.1"/>
    <property type="molecule type" value="Genomic_DNA"/>
</dbReference>
<sequence>MKCSEMKNYLIDYVLEELDSELQIQVNEHLAICKKCRGEILQTEAVIDSFKDSARFKPTPGVYGKISEQIRVAKPERPRIFGMPRSLVFALGAFLFGIVVTRSIDAIIVNVREPSSIEVRQEAPRKVPFSDTVEFYSVPAKNLARI</sequence>